<dbReference type="GO" id="GO:0006281">
    <property type="term" value="P:DNA repair"/>
    <property type="evidence" value="ECO:0007669"/>
    <property type="project" value="TreeGrafter"/>
</dbReference>
<dbReference type="InterPro" id="IPR023198">
    <property type="entry name" value="PGP-like_dom2"/>
</dbReference>
<dbReference type="SFLD" id="SFLDS00003">
    <property type="entry name" value="Haloacid_Dehalogenase"/>
    <property type="match status" value="1"/>
</dbReference>
<name>A0A4U0SHF3_9ACTN</name>
<dbReference type="NCBIfam" id="TIGR01549">
    <property type="entry name" value="HAD-SF-IA-v1"/>
    <property type="match status" value="1"/>
</dbReference>
<dbReference type="PANTHER" id="PTHR43434">
    <property type="entry name" value="PHOSPHOGLYCOLATE PHOSPHATASE"/>
    <property type="match status" value="1"/>
</dbReference>
<comment type="caution">
    <text evidence="1">The sequence shown here is derived from an EMBL/GenBank/DDBJ whole genome shotgun (WGS) entry which is preliminary data.</text>
</comment>
<dbReference type="Gene3D" id="1.10.150.240">
    <property type="entry name" value="Putative phosphatase, domain 2"/>
    <property type="match status" value="1"/>
</dbReference>
<accession>A0A4U0SHF3</accession>
<sequence length="226" mass="24043">MESRNASAVLFDVDGTLMDTNYLHTVAWWEAFRQMKHTVSMASIHRAIGMGADHLLEHLLGKDRDQDEDEAISTAHLVLYAQYSPRLPPLEGAADLLRGCAARGWKVVLASSAKSKELEAMRQSLGADDAITAVTSADDVKASKPAPDLVETALKRAAVPADRAVFIGDTVWDVYASRRAGVRCLGVLTGGISAAELLEAGAAAVYEGPADLLARIDDSLLESVGG</sequence>
<gene>
    <name evidence="1" type="ORF">FCI23_25085</name>
</gene>
<organism evidence="1 2">
    <name type="scientific">Actinacidiphila oryziradicis</name>
    <dbReference type="NCBI Taxonomy" id="2571141"/>
    <lineage>
        <taxon>Bacteria</taxon>
        <taxon>Bacillati</taxon>
        <taxon>Actinomycetota</taxon>
        <taxon>Actinomycetes</taxon>
        <taxon>Kitasatosporales</taxon>
        <taxon>Streptomycetaceae</taxon>
        <taxon>Actinacidiphila</taxon>
    </lineage>
</organism>
<dbReference type="InterPro" id="IPR041492">
    <property type="entry name" value="HAD_2"/>
</dbReference>
<proteinExistence type="predicted"/>
<evidence type="ECO:0000313" key="2">
    <source>
        <dbReference type="Proteomes" id="UP000305778"/>
    </source>
</evidence>
<dbReference type="InterPro" id="IPR023214">
    <property type="entry name" value="HAD_sf"/>
</dbReference>
<dbReference type="SFLD" id="SFLDG01135">
    <property type="entry name" value="C1.5.6:_HAD__Beta-PGM__Phospha"/>
    <property type="match status" value="1"/>
</dbReference>
<evidence type="ECO:0000313" key="1">
    <source>
        <dbReference type="EMBL" id="TKA09104.1"/>
    </source>
</evidence>
<dbReference type="SUPFAM" id="SSF56784">
    <property type="entry name" value="HAD-like"/>
    <property type="match status" value="1"/>
</dbReference>
<dbReference type="PANTHER" id="PTHR43434:SF16">
    <property type="entry name" value="BLL8046 PROTEIN"/>
    <property type="match status" value="1"/>
</dbReference>
<dbReference type="AlphaFoldDB" id="A0A4U0SHF3"/>
<keyword evidence="2" id="KW-1185">Reference proteome</keyword>
<dbReference type="GO" id="GO:0008967">
    <property type="term" value="F:phosphoglycolate phosphatase activity"/>
    <property type="evidence" value="ECO:0007669"/>
    <property type="project" value="TreeGrafter"/>
</dbReference>
<dbReference type="SFLD" id="SFLDG01129">
    <property type="entry name" value="C1.5:_HAD__Beta-PGM__Phosphata"/>
    <property type="match status" value="1"/>
</dbReference>
<dbReference type="GO" id="GO:0005829">
    <property type="term" value="C:cytosol"/>
    <property type="evidence" value="ECO:0007669"/>
    <property type="project" value="TreeGrafter"/>
</dbReference>
<dbReference type="Proteomes" id="UP000305778">
    <property type="component" value="Unassembled WGS sequence"/>
</dbReference>
<protein>
    <submittedName>
        <fullName evidence="1">HAD family hydrolase</fullName>
    </submittedName>
</protein>
<dbReference type="NCBIfam" id="TIGR01509">
    <property type="entry name" value="HAD-SF-IA-v3"/>
    <property type="match status" value="1"/>
</dbReference>
<dbReference type="EMBL" id="SUMC01000025">
    <property type="protein sequence ID" value="TKA09104.1"/>
    <property type="molecule type" value="Genomic_DNA"/>
</dbReference>
<dbReference type="OrthoDB" id="9793014at2"/>
<dbReference type="InterPro" id="IPR050155">
    <property type="entry name" value="HAD-like_hydrolase_sf"/>
</dbReference>
<keyword evidence="1" id="KW-0378">Hydrolase</keyword>
<reference evidence="1 2" key="1">
    <citation type="submission" date="2019-04" db="EMBL/GenBank/DDBJ databases">
        <title>Streptomyces oryziradicis sp. nov., a novel actinomycete isolated from rhizosphere soil of rice (Oryza sativa L.).</title>
        <authorList>
            <person name="Li C."/>
        </authorList>
    </citation>
    <scope>NUCLEOTIDE SEQUENCE [LARGE SCALE GENOMIC DNA]</scope>
    <source>
        <strain evidence="1 2">NEAU-C40</strain>
    </source>
</reference>
<dbReference type="Pfam" id="PF13419">
    <property type="entry name" value="HAD_2"/>
    <property type="match status" value="1"/>
</dbReference>
<dbReference type="InterPro" id="IPR036412">
    <property type="entry name" value="HAD-like_sf"/>
</dbReference>
<dbReference type="Gene3D" id="3.40.50.1000">
    <property type="entry name" value="HAD superfamily/HAD-like"/>
    <property type="match status" value="1"/>
</dbReference>
<dbReference type="InterPro" id="IPR006439">
    <property type="entry name" value="HAD-SF_hydro_IA"/>
</dbReference>